<feature type="domain" description="Arginine repressor DNA-binding" evidence="7">
    <location>
        <begin position="3"/>
        <end position="67"/>
    </location>
</feature>
<comment type="similarity">
    <text evidence="2">Belongs to the ArgR family.</text>
</comment>
<reference evidence="11" key="1">
    <citation type="submission" date="2020-05" db="EMBL/GenBank/DDBJ databases">
        <authorList>
            <person name="Chiriac C."/>
            <person name="Salcher M."/>
            <person name="Ghai R."/>
            <person name="Kavagutti S V."/>
        </authorList>
    </citation>
    <scope>NUCLEOTIDE SEQUENCE</scope>
</reference>
<gene>
    <name evidence="9" type="ORF">UFOPK1421_00521</name>
    <name evidence="10" type="ORF">UFOPK1820_00251</name>
    <name evidence="11" type="ORF">UFOPK2921_01331</name>
    <name evidence="12" type="ORF">UFOPK4422_00505</name>
</gene>
<evidence type="ECO:0000313" key="9">
    <source>
        <dbReference type="EMBL" id="CAB4538774.1"/>
    </source>
</evidence>
<dbReference type="Pfam" id="PF01316">
    <property type="entry name" value="Arg_repressor"/>
    <property type="match status" value="1"/>
</dbReference>
<evidence type="ECO:0000313" key="12">
    <source>
        <dbReference type="EMBL" id="CAB5117654.1"/>
    </source>
</evidence>
<evidence type="ECO:0000256" key="1">
    <source>
        <dbReference type="ARBA" id="ARBA00004496"/>
    </source>
</evidence>
<evidence type="ECO:0000256" key="5">
    <source>
        <dbReference type="ARBA" id="ARBA00023125"/>
    </source>
</evidence>
<dbReference type="Gene3D" id="3.30.1360.40">
    <property type="match status" value="1"/>
</dbReference>
<dbReference type="InterPro" id="IPR036251">
    <property type="entry name" value="Arg_repress_C_sf"/>
</dbReference>
<dbReference type="GO" id="GO:0006525">
    <property type="term" value="P:arginine metabolic process"/>
    <property type="evidence" value="ECO:0007669"/>
    <property type="project" value="InterPro"/>
</dbReference>
<keyword evidence="5" id="KW-0238">DNA-binding</keyword>
<dbReference type="GO" id="GO:0005737">
    <property type="term" value="C:cytoplasm"/>
    <property type="evidence" value="ECO:0007669"/>
    <property type="project" value="UniProtKB-SubCell"/>
</dbReference>
<dbReference type="InterPro" id="IPR020899">
    <property type="entry name" value="Arg_repress_C"/>
</dbReference>
<keyword evidence="4" id="KW-0805">Transcription regulation</keyword>
<dbReference type="EMBL" id="CAEZZV010000213">
    <property type="protein sequence ID" value="CAB4789157.1"/>
    <property type="molecule type" value="Genomic_DNA"/>
</dbReference>
<dbReference type="Gene3D" id="1.10.10.10">
    <property type="entry name" value="Winged helix-like DNA-binding domain superfamily/Winged helix DNA-binding domain"/>
    <property type="match status" value="1"/>
</dbReference>
<protein>
    <submittedName>
        <fullName evidence="11">Unannotated protein</fullName>
    </submittedName>
</protein>
<dbReference type="GO" id="GO:0003700">
    <property type="term" value="F:DNA-binding transcription factor activity"/>
    <property type="evidence" value="ECO:0007669"/>
    <property type="project" value="InterPro"/>
</dbReference>
<feature type="domain" description="Arginine repressor C-terminal" evidence="8">
    <location>
        <begin position="85"/>
        <end position="149"/>
    </location>
</feature>
<evidence type="ECO:0000313" key="11">
    <source>
        <dbReference type="EMBL" id="CAB4789157.1"/>
    </source>
</evidence>
<keyword evidence="3" id="KW-0963">Cytoplasm</keyword>
<dbReference type="GO" id="GO:0034618">
    <property type="term" value="F:arginine binding"/>
    <property type="evidence" value="ECO:0007669"/>
    <property type="project" value="InterPro"/>
</dbReference>
<comment type="subcellular location">
    <subcellularLocation>
        <location evidence="1">Cytoplasm</location>
    </subcellularLocation>
</comment>
<dbReference type="InterPro" id="IPR001669">
    <property type="entry name" value="Arg_repress"/>
</dbReference>
<evidence type="ECO:0000256" key="2">
    <source>
        <dbReference type="ARBA" id="ARBA00008316"/>
    </source>
</evidence>
<dbReference type="PANTHER" id="PTHR34471:SF1">
    <property type="entry name" value="ARGININE REPRESSOR"/>
    <property type="match status" value="1"/>
</dbReference>
<dbReference type="EMBL" id="CAEZSL010000042">
    <property type="protein sequence ID" value="CAB4538774.1"/>
    <property type="molecule type" value="Genomic_DNA"/>
</dbReference>
<accession>A0A6J6X4Z9</accession>
<evidence type="ECO:0000259" key="7">
    <source>
        <dbReference type="Pfam" id="PF01316"/>
    </source>
</evidence>
<evidence type="ECO:0000256" key="4">
    <source>
        <dbReference type="ARBA" id="ARBA00023015"/>
    </source>
</evidence>
<sequence length="164" mass="17302">MSTKAQRQQLIVTLISQQAVTNQPALVELLLSHGISATQATVSRDLEDLGAVKVRVPGGDTVYAIPEFAPARLAPQEQLRRVMGEWVADVQHSGPMVVVRTPPGCAHVVASALDRSGMSGLIGTVAGDDTIFCIASEEVGGANMADRLRDLAGITMDTKARKVS</sequence>
<organism evidence="11">
    <name type="scientific">freshwater metagenome</name>
    <dbReference type="NCBI Taxonomy" id="449393"/>
    <lineage>
        <taxon>unclassified sequences</taxon>
        <taxon>metagenomes</taxon>
        <taxon>ecological metagenomes</taxon>
    </lineage>
</organism>
<dbReference type="Pfam" id="PF02863">
    <property type="entry name" value="Arg_repressor_C"/>
    <property type="match status" value="1"/>
</dbReference>
<evidence type="ECO:0000256" key="6">
    <source>
        <dbReference type="ARBA" id="ARBA00023163"/>
    </source>
</evidence>
<dbReference type="GO" id="GO:0051259">
    <property type="term" value="P:protein complex oligomerization"/>
    <property type="evidence" value="ECO:0007669"/>
    <property type="project" value="InterPro"/>
</dbReference>
<dbReference type="InterPro" id="IPR036390">
    <property type="entry name" value="WH_DNA-bd_sf"/>
</dbReference>
<dbReference type="InterPro" id="IPR020900">
    <property type="entry name" value="Arg_repress_DNA-bd"/>
</dbReference>
<evidence type="ECO:0000313" key="10">
    <source>
        <dbReference type="EMBL" id="CAB4592889.1"/>
    </source>
</evidence>
<keyword evidence="6" id="KW-0804">Transcription</keyword>
<evidence type="ECO:0000259" key="8">
    <source>
        <dbReference type="Pfam" id="PF02863"/>
    </source>
</evidence>
<dbReference type="AlphaFoldDB" id="A0A6J6X4Z9"/>
<dbReference type="SUPFAM" id="SSF46785">
    <property type="entry name" value="Winged helix' DNA-binding domain"/>
    <property type="match status" value="1"/>
</dbReference>
<name>A0A6J6X4Z9_9ZZZZ</name>
<dbReference type="GO" id="GO:0003677">
    <property type="term" value="F:DNA binding"/>
    <property type="evidence" value="ECO:0007669"/>
    <property type="project" value="UniProtKB-KW"/>
</dbReference>
<evidence type="ECO:0000256" key="3">
    <source>
        <dbReference type="ARBA" id="ARBA00022490"/>
    </source>
</evidence>
<proteinExistence type="inferred from homology"/>
<dbReference type="EMBL" id="CAEZUK010000024">
    <property type="protein sequence ID" value="CAB4592889.1"/>
    <property type="molecule type" value="Genomic_DNA"/>
</dbReference>
<dbReference type="PANTHER" id="PTHR34471">
    <property type="entry name" value="ARGININE REPRESSOR"/>
    <property type="match status" value="1"/>
</dbReference>
<dbReference type="PRINTS" id="PR01467">
    <property type="entry name" value="ARGREPRESSOR"/>
</dbReference>
<dbReference type="EMBL" id="CAFBRX010000037">
    <property type="protein sequence ID" value="CAB5117654.1"/>
    <property type="molecule type" value="Genomic_DNA"/>
</dbReference>
<dbReference type="HAMAP" id="MF_00173">
    <property type="entry name" value="Arg_repressor"/>
    <property type="match status" value="1"/>
</dbReference>
<dbReference type="NCBIfam" id="TIGR01529">
    <property type="entry name" value="argR_whole"/>
    <property type="match status" value="1"/>
</dbReference>
<dbReference type="SUPFAM" id="SSF55252">
    <property type="entry name" value="C-terminal domain of arginine repressor"/>
    <property type="match status" value="1"/>
</dbReference>
<dbReference type="InterPro" id="IPR036388">
    <property type="entry name" value="WH-like_DNA-bd_sf"/>
</dbReference>